<dbReference type="RefSeq" id="XP_025425462.1">
    <property type="nucleotide sequence ID" value="XM_025569677.1"/>
</dbReference>
<dbReference type="PANTHER" id="PTHR46205">
    <property type="entry name" value="LOQUACIOUS, ISOFORM B"/>
    <property type="match status" value="1"/>
</dbReference>
<dbReference type="Gene3D" id="3.30.160.20">
    <property type="match status" value="2"/>
</dbReference>
<proteinExistence type="predicted"/>
<organism evidence="2 3">
    <name type="scientific">Sipha flava</name>
    <name type="common">yellow sugarcane aphid</name>
    <dbReference type="NCBI Taxonomy" id="143950"/>
    <lineage>
        <taxon>Eukaryota</taxon>
        <taxon>Metazoa</taxon>
        <taxon>Ecdysozoa</taxon>
        <taxon>Arthropoda</taxon>
        <taxon>Hexapoda</taxon>
        <taxon>Insecta</taxon>
        <taxon>Pterygota</taxon>
        <taxon>Neoptera</taxon>
        <taxon>Paraneoptera</taxon>
        <taxon>Hemiptera</taxon>
        <taxon>Sternorrhyncha</taxon>
        <taxon>Aphidomorpha</taxon>
        <taxon>Aphidoidea</taxon>
        <taxon>Aphididae</taxon>
        <taxon>Sipha</taxon>
    </lineage>
</organism>
<dbReference type="GO" id="GO:0030422">
    <property type="term" value="P:siRNA processing"/>
    <property type="evidence" value="ECO:0007669"/>
    <property type="project" value="TreeGrafter"/>
</dbReference>
<dbReference type="GO" id="GO:0016442">
    <property type="term" value="C:RISC complex"/>
    <property type="evidence" value="ECO:0007669"/>
    <property type="project" value="TreeGrafter"/>
</dbReference>
<dbReference type="SUPFAM" id="SSF54768">
    <property type="entry name" value="dsRNA-binding domain-like"/>
    <property type="match status" value="2"/>
</dbReference>
<dbReference type="GO" id="GO:0070578">
    <property type="term" value="C:RISC-loading complex"/>
    <property type="evidence" value="ECO:0007669"/>
    <property type="project" value="TreeGrafter"/>
</dbReference>
<dbReference type="GeneID" id="112694257"/>
<dbReference type="OrthoDB" id="6622976at2759"/>
<dbReference type="PANTHER" id="PTHR46205:SF3">
    <property type="entry name" value="LOQUACIOUS, ISOFORM B"/>
    <property type="match status" value="1"/>
</dbReference>
<gene>
    <name evidence="3" type="primary">LOC112694257</name>
</gene>
<dbReference type="GO" id="GO:0070920">
    <property type="term" value="P:regulation of regulatory ncRNA processing"/>
    <property type="evidence" value="ECO:0007669"/>
    <property type="project" value="TreeGrafter"/>
</dbReference>
<evidence type="ECO:0000256" key="1">
    <source>
        <dbReference type="ARBA" id="ARBA00022884"/>
    </source>
</evidence>
<protein>
    <submittedName>
        <fullName evidence="3">Uncharacterized protein LOC112694257</fullName>
    </submittedName>
</protein>
<evidence type="ECO:0000313" key="2">
    <source>
        <dbReference type="Proteomes" id="UP000694846"/>
    </source>
</evidence>
<dbReference type="GO" id="GO:0003725">
    <property type="term" value="F:double-stranded RNA binding"/>
    <property type="evidence" value="ECO:0007669"/>
    <property type="project" value="TreeGrafter"/>
</dbReference>
<name>A0A8B8GT58_9HEMI</name>
<dbReference type="AlphaFoldDB" id="A0A8B8GT58"/>
<accession>A0A8B8GT58</accession>
<dbReference type="GO" id="GO:0005737">
    <property type="term" value="C:cytoplasm"/>
    <property type="evidence" value="ECO:0007669"/>
    <property type="project" value="TreeGrafter"/>
</dbReference>
<reference evidence="3" key="1">
    <citation type="submission" date="2025-08" db="UniProtKB">
        <authorList>
            <consortium name="RefSeq"/>
        </authorList>
    </citation>
    <scope>IDENTIFICATION</scope>
    <source>
        <tissue evidence="3">Whole body</tissue>
    </source>
</reference>
<keyword evidence="2" id="KW-1185">Reference proteome</keyword>
<dbReference type="InterPro" id="IPR051247">
    <property type="entry name" value="RLC_Component"/>
</dbReference>
<sequence length="368" mass="43023">MESIKNYLKINPTINSKIIYDKQKPMINVDHKRKESYQSELYEKEKNQMFIYLNNLITALLIEKERLINFTFDSNEKMNEFYNRTKLAGKIIDKLKYLINVEKSRFLLIDEMTKDNKKLEESKATVNWMEKSIYLVILRYNEIAKFLNIPTNDFYTEIKIETEPFQSTFVPKNVKQENLPQPIQLKDKSAMVSDLRSSIELLRSKIVNHGITPVYRLLGKVACDLRFIYNYSCTLFGMYVEGFGISKFEAKENAATEMLRSILKKQKFGTLSSHIRPFNKKELKTISPLIRSKKNYMATLENVCIKNNYPLPIYTLISSTKNGYNLEDKYSIRCNAIDFVVTVHSNKQLIAKQSAAQIILSLWGKKDE</sequence>
<dbReference type="GO" id="GO:0005634">
    <property type="term" value="C:nucleus"/>
    <property type="evidence" value="ECO:0007669"/>
    <property type="project" value="TreeGrafter"/>
</dbReference>
<evidence type="ECO:0000313" key="3">
    <source>
        <dbReference type="RefSeq" id="XP_025425462.1"/>
    </source>
</evidence>
<keyword evidence="1" id="KW-0694">RNA-binding</keyword>
<dbReference type="GO" id="GO:0035197">
    <property type="term" value="F:siRNA binding"/>
    <property type="evidence" value="ECO:0007669"/>
    <property type="project" value="TreeGrafter"/>
</dbReference>
<dbReference type="Proteomes" id="UP000694846">
    <property type="component" value="Unplaced"/>
</dbReference>
<dbReference type="CDD" id="cd00048">
    <property type="entry name" value="DSRM_SF"/>
    <property type="match status" value="1"/>
</dbReference>